<dbReference type="Proteomes" id="UP001066276">
    <property type="component" value="Chromosome 3_2"/>
</dbReference>
<reference evidence="2" key="1">
    <citation type="journal article" date="2022" name="bioRxiv">
        <title>Sequencing and chromosome-scale assembly of the giantPleurodeles waltlgenome.</title>
        <authorList>
            <person name="Brown T."/>
            <person name="Elewa A."/>
            <person name="Iarovenko S."/>
            <person name="Subramanian E."/>
            <person name="Araus A.J."/>
            <person name="Petzold A."/>
            <person name="Susuki M."/>
            <person name="Suzuki K.-i.T."/>
            <person name="Hayashi T."/>
            <person name="Toyoda A."/>
            <person name="Oliveira C."/>
            <person name="Osipova E."/>
            <person name="Leigh N.D."/>
            <person name="Simon A."/>
            <person name="Yun M.H."/>
        </authorList>
    </citation>
    <scope>NUCLEOTIDE SEQUENCE</scope>
    <source>
        <strain evidence="2">20211129_DDA</strain>
        <tissue evidence="2">Liver</tissue>
    </source>
</reference>
<evidence type="ECO:0000313" key="3">
    <source>
        <dbReference type="Proteomes" id="UP001066276"/>
    </source>
</evidence>
<dbReference type="Gene3D" id="3.60.10.10">
    <property type="entry name" value="Endonuclease/exonuclease/phosphatase"/>
    <property type="match status" value="1"/>
</dbReference>
<keyword evidence="3" id="KW-1185">Reference proteome</keyword>
<dbReference type="InterPro" id="IPR036691">
    <property type="entry name" value="Endo/exonu/phosph_ase_sf"/>
</dbReference>
<dbReference type="PANTHER" id="PTHR33273">
    <property type="entry name" value="DOMAIN-CONTAINING PROTEIN, PUTATIVE-RELATED"/>
    <property type="match status" value="1"/>
</dbReference>
<feature type="domain" description="Endonuclease/exonuclease/phosphatase" evidence="1">
    <location>
        <begin position="21"/>
        <end position="171"/>
    </location>
</feature>
<protein>
    <recommendedName>
        <fullName evidence="1">Endonuclease/exonuclease/phosphatase domain-containing protein</fullName>
    </recommendedName>
</protein>
<dbReference type="AlphaFoldDB" id="A0AAV7TMS5"/>
<evidence type="ECO:0000259" key="1">
    <source>
        <dbReference type="Pfam" id="PF03372"/>
    </source>
</evidence>
<dbReference type="GO" id="GO:0003824">
    <property type="term" value="F:catalytic activity"/>
    <property type="evidence" value="ECO:0007669"/>
    <property type="project" value="InterPro"/>
</dbReference>
<dbReference type="EMBL" id="JANPWB010000006">
    <property type="protein sequence ID" value="KAJ1177927.1"/>
    <property type="molecule type" value="Genomic_DNA"/>
</dbReference>
<name>A0AAV7TMS5_PLEWA</name>
<comment type="caution">
    <text evidence="2">The sequence shown here is derived from an EMBL/GenBank/DDBJ whole genome shotgun (WGS) entry which is preliminary data.</text>
</comment>
<sequence length="185" mass="20182">MMEKSTVMATKTKKNSVFLMWNAKSIQKKTDKFLHLMKSKDLSVSIIPESYLQENQKLHIANLRAYHSDRSTGSKRGGTAVIVSTKVKHHEIALPPVGSIEATGIQIQTSGGPLHLIATYPPPSQLYPGDLDALLDSSIPTLIGGDLNAKHHCWNSQTANSKGDALLAHSRKKDFVVAGSTYPTH</sequence>
<dbReference type="PANTHER" id="PTHR33273:SF4">
    <property type="entry name" value="ENDONUCLEASE_EXONUCLEASE_PHOSPHATASE DOMAIN-CONTAINING PROTEIN"/>
    <property type="match status" value="1"/>
</dbReference>
<proteinExistence type="predicted"/>
<accession>A0AAV7TMS5</accession>
<organism evidence="2 3">
    <name type="scientific">Pleurodeles waltl</name>
    <name type="common">Iberian ribbed newt</name>
    <dbReference type="NCBI Taxonomy" id="8319"/>
    <lineage>
        <taxon>Eukaryota</taxon>
        <taxon>Metazoa</taxon>
        <taxon>Chordata</taxon>
        <taxon>Craniata</taxon>
        <taxon>Vertebrata</taxon>
        <taxon>Euteleostomi</taxon>
        <taxon>Amphibia</taxon>
        <taxon>Batrachia</taxon>
        <taxon>Caudata</taxon>
        <taxon>Salamandroidea</taxon>
        <taxon>Salamandridae</taxon>
        <taxon>Pleurodelinae</taxon>
        <taxon>Pleurodeles</taxon>
    </lineage>
</organism>
<dbReference type="SUPFAM" id="SSF56219">
    <property type="entry name" value="DNase I-like"/>
    <property type="match status" value="1"/>
</dbReference>
<evidence type="ECO:0000313" key="2">
    <source>
        <dbReference type="EMBL" id="KAJ1177927.1"/>
    </source>
</evidence>
<dbReference type="Pfam" id="PF03372">
    <property type="entry name" value="Exo_endo_phos"/>
    <property type="match status" value="1"/>
</dbReference>
<dbReference type="InterPro" id="IPR005135">
    <property type="entry name" value="Endo/exonuclease/phosphatase"/>
</dbReference>
<gene>
    <name evidence="2" type="ORF">NDU88_003178</name>
</gene>